<organism evidence="1 2">
    <name type="scientific">Scylla paramamosain</name>
    <name type="common">Mud crab</name>
    <dbReference type="NCBI Taxonomy" id="85552"/>
    <lineage>
        <taxon>Eukaryota</taxon>
        <taxon>Metazoa</taxon>
        <taxon>Ecdysozoa</taxon>
        <taxon>Arthropoda</taxon>
        <taxon>Crustacea</taxon>
        <taxon>Multicrustacea</taxon>
        <taxon>Malacostraca</taxon>
        <taxon>Eumalacostraca</taxon>
        <taxon>Eucarida</taxon>
        <taxon>Decapoda</taxon>
        <taxon>Pleocyemata</taxon>
        <taxon>Brachyura</taxon>
        <taxon>Eubrachyura</taxon>
        <taxon>Portunoidea</taxon>
        <taxon>Portunidae</taxon>
        <taxon>Portuninae</taxon>
        <taxon>Scylla</taxon>
    </lineage>
</organism>
<name>A0AAW0UEN6_SCYPA</name>
<protein>
    <submittedName>
        <fullName evidence="1">Uncharacterized protein</fullName>
    </submittedName>
</protein>
<dbReference type="EMBL" id="JARAKH010000013">
    <property type="protein sequence ID" value="KAK8397683.1"/>
    <property type="molecule type" value="Genomic_DNA"/>
</dbReference>
<gene>
    <name evidence="1" type="ORF">O3P69_004462</name>
</gene>
<proteinExistence type="predicted"/>
<reference evidence="1 2" key="1">
    <citation type="submission" date="2023-03" db="EMBL/GenBank/DDBJ databases">
        <title>High-quality genome of Scylla paramamosain provides insights in environmental adaptation.</title>
        <authorList>
            <person name="Zhang L."/>
        </authorList>
    </citation>
    <scope>NUCLEOTIDE SEQUENCE [LARGE SCALE GENOMIC DNA]</scope>
    <source>
        <strain evidence="1">LZ_2023a</strain>
        <tissue evidence="1">Muscle</tissue>
    </source>
</reference>
<comment type="caution">
    <text evidence="1">The sequence shown here is derived from an EMBL/GenBank/DDBJ whole genome shotgun (WGS) entry which is preliminary data.</text>
</comment>
<evidence type="ECO:0000313" key="2">
    <source>
        <dbReference type="Proteomes" id="UP001487740"/>
    </source>
</evidence>
<accession>A0AAW0UEN6</accession>
<evidence type="ECO:0000313" key="1">
    <source>
        <dbReference type="EMBL" id="KAK8397683.1"/>
    </source>
</evidence>
<dbReference type="Proteomes" id="UP001487740">
    <property type="component" value="Unassembled WGS sequence"/>
</dbReference>
<keyword evidence="2" id="KW-1185">Reference proteome</keyword>
<dbReference type="AlphaFoldDB" id="A0AAW0UEN6"/>
<sequence length="366" mass="40627">MSVRRLLEGGMSVARRAHTIHDLFGVASSCTAQPVKAVKTSAKWPEHSQVLVNPWPGLACGTMANIRSGFMMYQQRIVYSEPRRRRRVAGCVRGELCVSWCVVVGKEGVKQTGDVFPPVWGQLVREVPLLCPGQPMTRCCSWQHNTAGTEHSILAVMSGQPFLPLPRWFVSHMFVQPESGCPCPWWQCSRLPPLSVAHFLLPKYRSVGAARRYQTWWCADAPRHRLGTAVACGTVTNLLQARAAGRQHVTGYISVHGRTCRRPRRRTLPLSQYFNLFILFHSLTIISAQPTPGALGAGATSARPFLLRHERYISKPGRLHVSVCVAAQLLPCNSSPTDQSTTAFIYLLMITELRVLSPTQLLASLP</sequence>